<evidence type="ECO:0000313" key="2">
    <source>
        <dbReference type="Proteomes" id="UP000003781"/>
    </source>
</evidence>
<name>A3IHY5_9CHRO</name>
<reference evidence="1 2" key="1">
    <citation type="submission" date="2007-03" db="EMBL/GenBank/DDBJ databases">
        <authorList>
            <person name="Stal L."/>
            <person name="Ferriera S."/>
            <person name="Johnson J."/>
            <person name="Kravitz S."/>
            <person name="Beeson K."/>
            <person name="Sutton G."/>
            <person name="Rogers Y.-H."/>
            <person name="Friedman R."/>
            <person name="Frazier M."/>
            <person name="Venter J.C."/>
        </authorList>
    </citation>
    <scope>NUCLEOTIDE SEQUENCE [LARGE SCALE GENOMIC DNA]</scope>
    <source>
        <strain evidence="1 2">CCY0110</strain>
    </source>
</reference>
<gene>
    <name evidence="1" type="ORF">CY0110_16517</name>
</gene>
<proteinExistence type="predicted"/>
<comment type="caution">
    <text evidence="1">The sequence shown here is derived from an EMBL/GenBank/DDBJ whole genome shotgun (WGS) entry which is preliminary data.</text>
</comment>
<dbReference type="EMBL" id="AAXW01000002">
    <property type="protein sequence ID" value="EAZ93417.1"/>
    <property type="molecule type" value="Genomic_DNA"/>
</dbReference>
<sequence length="30" mass="3498">MFPLWFVGRDILNRVASPMTLCLTWTGCRL</sequence>
<keyword evidence="2" id="KW-1185">Reference proteome</keyword>
<organism evidence="1 2">
    <name type="scientific">Crocosphaera chwakensis CCY0110</name>
    <dbReference type="NCBI Taxonomy" id="391612"/>
    <lineage>
        <taxon>Bacteria</taxon>
        <taxon>Bacillati</taxon>
        <taxon>Cyanobacteriota</taxon>
        <taxon>Cyanophyceae</taxon>
        <taxon>Oscillatoriophycideae</taxon>
        <taxon>Chroococcales</taxon>
        <taxon>Aphanothecaceae</taxon>
        <taxon>Crocosphaera</taxon>
        <taxon>Crocosphaera chwakensis</taxon>
    </lineage>
</organism>
<evidence type="ECO:0000313" key="1">
    <source>
        <dbReference type="EMBL" id="EAZ93417.1"/>
    </source>
</evidence>
<protein>
    <submittedName>
        <fullName evidence="1">Uncharacterized protein</fullName>
    </submittedName>
</protein>
<dbReference type="Proteomes" id="UP000003781">
    <property type="component" value="Unassembled WGS sequence"/>
</dbReference>
<accession>A3IHY5</accession>
<dbReference type="AlphaFoldDB" id="A3IHY5"/>